<evidence type="ECO:0000313" key="1">
    <source>
        <dbReference type="EMBL" id="GAI19745.1"/>
    </source>
</evidence>
<protein>
    <submittedName>
        <fullName evidence="1">Uncharacterized protein</fullName>
    </submittedName>
</protein>
<comment type="caution">
    <text evidence="1">The sequence shown here is derived from an EMBL/GenBank/DDBJ whole genome shotgun (WGS) entry which is preliminary data.</text>
</comment>
<name>X1MYL5_9ZZZZ</name>
<sequence>MKHDGVNGLWRVWGDWAPTATGQIIKIRDDTESYLGAGDNGDQKIVEFAPASITLISGATGSQFRTRTGGGGVGGGLELVGKDDNTQPVILRSANGTTPYGITIQGSAGDKGKLAARWCSFQNLDTNGLYIVTNTNSIISTTSCGNASLECCSFSNNSATGRHLNLVIDGDWTVASDTFDTSTQYDVSVDDNTDITFTN</sequence>
<feature type="non-terminal residue" evidence="1">
    <location>
        <position position="199"/>
    </location>
</feature>
<gene>
    <name evidence="1" type="ORF">S06H3_34992</name>
</gene>
<organism evidence="1">
    <name type="scientific">marine sediment metagenome</name>
    <dbReference type="NCBI Taxonomy" id="412755"/>
    <lineage>
        <taxon>unclassified sequences</taxon>
        <taxon>metagenomes</taxon>
        <taxon>ecological metagenomes</taxon>
    </lineage>
</organism>
<reference evidence="1" key="1">
    <citation type="journal article" date="2014" name="Front. Microbiol.">
        <title>High frequency of phylogenetically diverse reductive dehalogenase-homologous genes in deep subseafloor sedimentary metagenomes.</title>
        <authorList>
            <person name="Kawai M."/>
            <person name="Futagami T."/>
            <person name="Toyoda A."/>
            <person name="Takaki Y."/>
            <person name="Nishi S."/>
            <person name="Hori S."/>
            <person name="Arai W."/>
            <person name="Tsubouchi T."/>
            <person name="Morono Y."/>
            <person name="Uchiyama I."/>
            <person name="Ito T."/>
            <person name="Fujiyama A."/>
            <person name="Inagaki F."/>
            <person name="Takami H."/>
        </authorList>
    </citation>
    <scope>NUCLEOTIDE SEQUENCE</scope>
    <source>
        <strain evidence="1">Expedition CK06-06</strain>
    </source>
</reference>
<proteinExistence type="predicted"/>
<dbReference type="EMBL" id="BARV01021070">
    <property type="protein sequence ID" value="GAI19745.1"/>
    <property type="molecule type" value="Genomic_DNA"/>
</dbReference>
<accession>X1MYL5</accession>
<dbReference type="AlphaFoldDB" id="X1MYL5"/>